<dbReference type="RefSeq" id="WP_149112079.1">
    <property type="nucleotide sequence ID" value="NZ_CP042425.1"/>
</dbReference>
<evidence type="ECO:0000313" key="2">
    <source>
        <dbReference type="EMBL" id="QEL17478.1"/>
    </source>
</evidence>
<sequence>MKLPPVINSEAGLLRAELARLFDEPAESPPDAAAVLSYWKRRFRILQDQARSLAAVRQEFASFQEATERGAADARRLQAELHQSQVQLQNHAAAAENFQATIDQLRSHNDALQATVASLNAEVRARESVHHLQDVLGNREREHLAVIRQQQDALANAHQQLELVRRSRAWRLAHRLRTLLRPA</sequence>
<proteinExistence type="predicted"/>
<evidence type="ECO:0000313" key="3">
    <source>
        <dbReference type="Proteomes" id="UP000324974"/>
    </source>
</evidence>
<protein>
    <recommendedName>
        <fullName evidence="4">Chromosome partition protein Smc</fullName>
    </recommendedName>
</protein>
<evidence type="ECO:0008006" key="4">
    <source>
        <dbReference type="Google" id="ProtNLM"/>
    </source>
</evidence>
<dbReference type="AlphaFoldDB" id="A0A5C1AKT3"/>
<dbReference type="EMBL" id="CP042425">
    <property type="protein sequence ID" value="QEL17478.1"/>
    <property type="molecule type" value="Genomic_DNA"/>
</dbReference>
<dbReference type="Proteomes" id="UP000324974">
    <property type="component" value="Chromosome"/>
</dbReference>
<gene>
    <name evidence="2" type="ORF">PX52LOC_04467</name>
</gene>
<evidence type="ECO:0000256" key="1">
    <source>
        <dbReference type="SAM" id="Coils"/>
    </source>
</evidence>
<organism evidence="2 3">
    <name type="scientific">Limnoglobus roseus</name>
    <dbReference type="NCBI Taxonomy" id="2598579"/>
    <lineage>
        <taxon>Bacteria</taxon>
        <taxon>Pseudomonadati</taxon>
        <taxon>Planctomycetota</taxon>
        <taxon>Planctomycetia</taxon>
        <taxon>Gemmatales</taxon>
        <taxon>Gemmataceae</taxon>
        <taxon>Limnoglobus</taxon>
    </lineage>
</organism>
<accession>A0A5C1AKT3</accession>
<name>A0A5C1AKT3_9BACT</name>
<reference evidence="3" key="1">
    <citation type="submission" date="2019-08" db="EMBL/GenBank/DDBJ databases">
        <title>Limnoglobus roseus gen. nov., sp. nov., a novel freshwater planctomycete with a giant genome from the family Gemmataceae.</title>
        <authorList>
            <person name="Kulichevskaya I.S."/>
            <person name="Naumoff D.G."/>
            <person name="Miroshnikov K."/>
            <person name="Ivanova A."/>
            <person name="Philippov D.A."/>
            <person name="Hakobyan A."/>
            <person name="Rijpstra I.C."/>
            <person name="Sinninghe Damste J.S."/>
            <person name="Liesack W."/>
            <person name="Dedysh S.N."/>
        </authorList>
    </citation>
    <scope>NUCLEOTIDE SEQUENCE [LARGE SCALE GENOMIC DNA]</scope>
    <source>
        <strain evidence="3">PX52</strain>
    </source>
</reference>
<feature type="coiled-coil region" evidence="1">
    <location>
        <begin position="74"/>
        <end position="122"/>
    </location>
</feature>
<keyword evidence="1" id="KW-0175">Coiled coil</keyword>
<keyword evidence="3" id="KW-1185">Reference proteome</keyword>
<dbReference type="KEGG" id="lrs:PX52LOC_04467"/>